<evidence type="ECO:0000259" key="1">
    <source>
        <dbReference type="PROSITE" id="PS50181"/>
    </source>
</evidence>
<feature type="domain" description="F-box" evidence="1">
    <location>
        <begin position="81"/>
        <end position="127"/>
    </location>
</feature>
<dbReference type="Pfam" id="PF12937">
    <property type="entry name" value="F-box-like"/>
    <property type="match status" value="1"/>
</dbReference>
<reference evidence="2" key="2">
    <citation type="submission" date="2025-09" db="UniProtKB">
        <authorList>
            <consortium name="Ensembl"/>
        </authorList>
    </citation>
    <scope>IDENTIFICATION</scope>
</reference>
<evidence type="ECO:0000313" key="3">
    <source>
        <dbReference type="Proteomes" id="UP000694427"/>
    </source>
</evidence>
<accession>A0A8C1GVK7</accession>
<protein>
    <recommendedName>
        <fullName evidence="1">F-box domain-containing protein</fullName>
    </recommendedName>
</protein>
<proteinExistence type="predicted"/>
<dbReference type="InterPro" id="IPR001810">
    <property type="entry name" value="F-box_dom"/>
</dbReference>
<dbReference type="AlphaFoldDB" id="A0A8C1GVK7"/>
<dbReference type="Proteomes" id="UP000694427">
    <property type="component" value="Unplaced"/>
</dbReference>
<reference evidence="2" key="1">
    <citation type="submission" date="2025-08" db="UniProtKB">
        <authorList>
            <consortium name="Ensembl"/>
        </authorList>
    </citation>
    <scope>IDENTIFICATION</scope>
</reference>
<dbReference type="SMART" id="SM00256">
    <property type="entry name" value="FBOX"/>
    <property type="match status" value="1"/>
</dbReference>
<dbReference type="InterPro" id="IPR036047">
    <property type="entry name" value="F-box-like_dom_sf"/>
</dbReference>
<dbReference type="CDD" id="cd22106">
    <property type="entry name" value="F-box_FBXO36"/>
    <property type="match status" value="1"/>
</dbReference>
<dbReference type="Ensembl" id="ENSCCRT00010015673.1">
    <property type="protein sequence ID" value="ENSCCRP00010014386.1"/>
    <property type="gene ID" value="ENSCCRG00010006188.1"/>
</dbReference>
<sequence length="175" mass="20317">LSVQIWRLCFETAAQGPSPKNPSSLLSHKKEKISVRTEFRGAPRGEIKQFHRDFSDDSRLQGKYPASNILHLILALCQGHFDYLERLPDKLLLKILSYIALQDIGHRSQTSSRFRKLCNSEEIWKQAVLGHCDVIKRCWRRSWVKNNFFTFCHNKEHDSMACPAEEEDTANAEYP</sequence>
<keyword evidence="3" id="KW-1185">Reference proteome</keyword>
<dbReference type="PROSITE" id="PS50181">
    <property type="entry name" value="FBOX"/>
    <property type="match status" value="1"/>
</dbReference>
<organism evidence="2 3">
    <name type="scientific">Cyprinus carpio</name>
    <name type="common">Common carp</name>
    <dbReference type="NCBI Taxonomy" id="7962"/>
    <lineage>
        <taxon>Eukaryota</taxon>
        <taxon>Metazoa</taxon>
        <taxon>Chordata</taxon>
        <taxon>Craniata</taxon>
        <taxon>Vertebrata</taxon>
        <taxon>Euteleostomi</taxon>
        <taxon>Actinopterygii</taxon>
        <taxon>Neopterygii</taxon>
        <taxon>Teleostei</taxon>
        <taxon>Ostariophysi</taxon>
        <taxon>Cypriniformes</taxon>
        <taxon>Cyprinidae</taxon>
        <taxon>Cyprininae</taxon>
        <taxon>Cyprinus</taxon>
    </lineage>
</organism>
<evidence type="ECO:0000313" key="2">
    <source>
        <dbReference type="Ensembl" id="ENSCCRP00010014386.1"/>
    </source>
</evidence>
<name>A0A8C1GVK7_CYPCA</name>
<dbReference type="Gene3D" id="1.20.1280.50">
    <property type="match status" value="1"/>
</dbReference>
<dbReference type="SUPFAM" id="SSF81383">
    <property type="entry name" value="F-box domain"/>
    <property type="match status" value="1"/>
</dbReference>